<dbReference type="FunFam" id="3.40.50.300:FF:000225">
    <property type="entry name" value="Thymidylate kinase"/>
    <property type="match status" value="1"/>
</dbReference>
<evidence type="ECO:0000256" key="11">
    <source>
        <dbReference type="ARBA" id="ARBA00057735"/>
    </source>
</evidence>
<dbReference type="PROSITE" id="PS01331">
    <property type="entry name" value="THYMIDYLATE_KINASE"/>
    <property type="match status" value="1"/>
</dbReference>
<organism evidence="14 15">
    <name type="scientific">Ehrlichia cf. muris str. EmCRT</name>
    <dbReference type="NCBI Taxonomy" id="1359167"/>
    <lineage>
        <taxon>Bacteria</taxon>
        <taxon>Pseudomonadati</taxon>
        <taxon>Pseudomonadota</taxon>
        <taxon>Alphaproteobacteria</taxon>
        <taxon>Rickettsiales</taxon>
        <taxon>Anaplasmataceae</taxon>
        <taxon>Ehrlichia</taxon>
    </lineage>
</organism>
<evidence type="ECO:0000256" key="3">
    <source>
        <dbReference type="ARBA" id="ARBA00017144"/>
    </source>
</evidence>
<evidence type="ECO:0000313" key="15">
    <source>
        <dbReference type="Proteomes" id="UP000033546"/>
    </source>
</evidence>
<dbReference type="GO" id="GO:0006227">
    <property type="term" value="P:dUDP biosynthetic process"/>
    <property type="evidence" value="ECO:0007669"/>
    <property type="project" value="TreeGrafter"/>
</dbReference>
<name>A0A0F3ND66_9RICK</name>
<evidence type="ECO:0000256" key="10">
    <source>
        <dbReference type="ARBA" id="ARBA00048743"/>
    </source>
</evidence>
<dbReference type="EC" id="2.7.4.9" evidence="2 12"/>
<comment type="function">
    <text evidence="11 12">Phosphorylation of dTMP to form dTDP in both de novo and salvage pathways of dTTP synthesis.</text>
</comment>
<dbReference type="Gene3D" id="3.40.50.300">
    <property type="entry name" value="P-loop containing nucleotide triphosphate hydrolases"/>
    <property type="match status" value="1"/>
</dbReference>
<evidence type="ECO:0000256" key="7">
    <source>
        <dbReference type="ARBA" id="ARBA00022777"/>
    </source>
</evidence>
<evidence type="ECO:0000256" key="6">
    <source>
        <dbReference type="ARBA" id="ARBA00022741"/>
    </source>
</evidence>
<evidence type="ECO:0000256" key="4">
    <source>
        <dbReference type="ARBA" id="ARBA00022679"/>
    </source>
</evidence>
<evidence type="ECO:0000313" key="14">
    <source>
        <dbReference type="EMBL" id="KJV65632.1"/>
    </source>
</evidence>
<dbReference type="EMBL" id="LANU01000002">
    <property type="protein sequence ID" value="KJV65632.1"/>
    <property type="molecule type" value="Genomic_DNA"/>
</dbReference>
<keyword evidence="4 12" id="KW-0808">Transferase</keyword>
<evidence type="ECO:0000256" key="2">
    <source>
        <dbReference type="ARBA" id="ARBA00012980"/>
    </source>
</evidence>
<keyword evidence="8 12" id="KW-0067">ATP-binding</keyword>
<dbReference type="NCBIfam" id="TIGR00041">
    <property type="entry name" value="DTMP_kinase"/>
    <property type="match status" value="1"/>
</dbReference>
<evidence type="ECO:0000256" key="12">
    <source>
        <dbReference type="HAMAP-Rule" id="MF_00165"/>
    </source>
</evidence>
<comment type="catalytic activity">
    <reaction evidence="10 12">
        <text>dTMP + ATP = dTDP + ADP</text>
        <dbReference type="Rhea" id="RHEA:13517"/>
        <dbReference type="ChEBI" id="CHEBI:30616"/>
        <dbReference type="ChEBI" id="CHEBI:58369"/>
        <dbReference type="ChEBI" id="CHEBI:63528"/>
        <dbReference type="ChEBI" id="CHEBI:456216"/>
        <dbReference type="EC" id="2.7.4.9"/>
    </reaction>
</comment>
<dbReference type="InterPro" id="IPR018094">
    <property type="entry name" value="Thymidylate_kinase"/>
</dbReference>
<evidence type="ECO:0000259" key="13">
    <source>
        <dbReference type="Pfam" id="PF02223"/>
    </source>
</evidence>
<comment type="caution">
    <text evidence="14">The sequence shown here is derived from an EMBL/GenBank/DDBJ whole genome shotgun (WGS) entry which is preliminary data.</text>
</comment>
<dbReference type="PANTHER" id="PTHR10344">
    <property type="entry name" value="THYMIDYLATE KINASE"/>
    <property type="match status" value="1"/>
</dbReference>
<dbReference type="Pfam" id="PF02223">
    <property type="entry name" value="Thymidylate_kin"/>
    <property type="match status" value="1"/>
</dbReference>
<keyword evidence="7 12" id="KW-0418">Kinase</keyword>
<evidence type="ECO:0000256" key="5">
    <source>
        <dbReference type="ARBA" id="ARBA00022727"/>
    </source>
</evidence>
<dbReference type="GO" id="GO:0004798">
    <property type="term" value="F:dTMP kinase activity"/>
    <property type="evidence" value="ECO:0007669"/>
    <property type="project" value="UniProtKB-UniRule"/>
</dbReference>
<dbReference type="HAMAP" id="MF_00165">
    <property type="entry name" value="Thymidylate_kinase"/>
    <property type="match status" value="1"/>
</dbReference>
<dbReference type="CDD" id="cd01672">
    <property type="entry name" value="TMPK"/>
    <property type="match status" value="1"/>
</dbReference>
<comment type="similarity">
    <text evidence="1 12">Belongs to the thymidylate kinase family.</text>
</comment>
<protein>
    <recommendedName>
        <fullName evidence="3 12">Thymidylate kinase</fullName>
        <ecNumber evidence="2 12">2.7.4.9</ecNumber>
    </recommendedName>
    <alternativeName>
        <fullName evidence="9 12">dTMP kinase</fullName>
    </alternativeName>
</protein>
<dbReference type="GO" id="GO:0006235">
    <property type="term" value="P:dTTP biosynthetic process"/>
    <property type="evidence" value="ECO:0007669"/>
    <property type="project" value="UniProtKB-UniRule"/>
</dbReference>
<accession>A0A0F3ND66</accession>
<dbReference type="PATRIC" id="fig|1359167.3.peg.561"/>
<dbReference type="AlphaFoldDB" id="A0A0F3ND66"/>
<evidence type="ECO:0000256" key="9">
    <source>
        <dbReference type="ARBA" id="ARBA00029962"/>
    </source>
</evidence>
<dbReference type="Proteomes" id="UP000033546">
    <property type="component" value="Unassembled WGS sequence"/>
</dbReference>
<dbReference type="InterPro" id="IPR027417">
    <property type="entry name" value="P-loop_NTPase"/>
</dbReference>
<dbReference type="PANTHER" id="PTHR10344:SF4">
    <property type="entry name" value="UMP-CMP KINASE 2, MITOCHONDRIAL"/>
    <property type="match status" value="1"/>
</dbReference>
<dbReference type="InterPro" id="IPR018095">
    <property type="entry name" value="Thymidylate_kin_CS"/>
</dbReference>
<gene>
    <name evidence="12 14" type="primary">tmk</name>
    <name evidence="14" type="ORF">EMUCRT_0577</name>
</gene>
<keyword evidence="6 12" id="KW-0547">Nucleotide-binding</keyword>
<dbReference type="RefSeq" id="WP_045804893.1">
    <property type="nucleotide sequence ID" value="NZ_LANU01000002.1"/>
</dbReference>
<evidence type="ECO:0000256" key="8">
    <source>
        <dbReference type="ARBA" id="ARBA00022840"/>
    </source>
</evidence>
<proteinExistence type="inferred from homology"/>
<dbReference type="GO" id="GO:0005829">
    <property type="term" value="C:cytosol"/>
    <property type="evidence" value="ECO:0007669"/>
    <property type="project" value="TreeGrafter"/>
</dbReference>
<sequence length="202" mass="23384">MFITFEGIDGSGKTTQSRLLSEYLSEMYGINNVVLTREPGGTLFNESVRDLLFQAQGLDNLSELLFFIAMRREHFVKVIKPSLMEKKIVICDRFIDSTVAYQGYGQGIDCGLINQLNDLVVDVYPDITFIIDVDINKSFSRSCKNGYEFADLEFYYRVMDGFYNIVKKNPYRYHIITDKNNTYNIDSINFIHLKIIEVLQMV</sequence>
<evidence type="ECO:0000256" key="1">
    <source>
        <dbReference type="ARBA" id="ARBA00009776"/>
    </source>
</evidence>
<keyword evidence="5 12" id="KW-0545">Nucleotide biosynthesis</keyword>
<dbReference type="GO" id="GO:0005524">
    <property type="term" value="F:ATP binding"/>
    <property type="evidence" value="ECO:0007669"/>
    <property type="project" value="UniProtKB-UniRule"/>
</dbReference>
<dbReference type="SUPFAM" id="SSF52540">
    <property type="entry name" value="P-loop containing nucleoside triphosphate hydrolases"/>
    <property type="match status" value="1"/>
</dbReference>
<reference evidence="14 15" key="1">
    <citation type="submission" date="2015-02" db="EMBL/GenBank/DDBJ databases">
        <title>Genome Sequencing of Rickettsiales.</title>
        <authorList>
            <person name="Daugherty S.C."/>
            <person name="Su Q."/>
            <person name="Abolude K."/>
            <person name="Beier-Sexton M."/>
            <person name="Carlyon J.A."/>
            <person name="Carter R."/>
            <person name="Day N.P."/>
            <person name="Dumler S.J."/>
            <person name="Dyachenko V."/>
            <person name="Godinez A."/>
            <person name="Kurtti T.J."/>
            <person name="Lichay M."/>
            <person name="Mullins K.E."/>
            <person name="Ott S."/>
            <person name="Pappas-Brown V."/>
            <person name="Paris D.H."/>
            <person name="Patel P."/>
            <person name="Richards A.L."/>
            <person name="Sadzewicz L."/>
            <person name="Sears K."/>
            <person name="Seidman D."/>
            <person name="Sengamalay N."/>
            <person name="Stenos J."/>
            <person name="Tallon L.J."/>
            <person name="Vincent G."/>
            <person name="Fraser C.M."/>
            <person name="Munderloh U."/>
            <person name="Dunning-Hotopp J.C."/>
        </authorList>
    </citation>
    <scope>NUCLEOTIDE SEQUENCE [LARGE SCALE GENOMIC DNA]</scope>
    <source>
        <strain evidence="14 15">EmCRT</strain>
    </source>
</reference>
<feature type="domain" description="Thymidylate kinase-like" evidence="13">
    <location>
        <begin position="5"/>
        <end position="181"/>
    </location>
</feature>
<dbReference type="GO" id="GO:0006233">
    <property type="term" value="P:dTDP biosynthetic process"/>
    <property type="evidence" value="ECO:0007669"/>
    <property type="project" value="InterPro"/>
</dbReference>
<dbReference type="InterPro" id="IPR039430">
    <property type="entry name" value="Thymidylate_kin-like_dom"/>
</dbReference>
<feature type="binding site" evidence="12">
    <location>
        <begin position="7"/>
        <end position="14"/>
    </location>
    <ligand>
        <name>ATP</name>
        <dbReference type="ChEBI" id="CHEBI:30616"/>
    </ligand>
</feature>